<name>A0A0D9VCG5_9ORYZ</name>
<feature type="domain" description="At1g61320/AtMIF1 LRR" evidence="2">
    <location>
        <begin position="187"/>
        <end position="443"/>
    </location>
</feature>
<dbReference type="Gene3D" id="1.20.1280.50">
    <property type="match status" value="1"/>
</dbReference>
<dbReference type="AlphaFoldDB" id="A0A0D9VCG5"/>
<dbReference type="SUPFAM" id="SSF52047">
    <property type="entry name" value="RNI-like"/>
    <property type="match status" value="1"/>
</dbReference>
<dbReference type="Pfam" id="PF23622">
    <property type="entry name" value="LRR_At1g61320_AtMIF1"/>
    <property type="match status" value="1"/>
</dbReference>
<dbReference type="InterPro" id="IPR036047">
    <property type="entry name" value="F-box-like_dom_sf"/>
</dbReference>
<dbReference type="InterPro" id="IPR053781">
    <property type="entry name" value="F-box_AtFBL13-like"/>
</dbReference>
<reference evidence="3 4" key="1">
    <citation type="submission" date="2012-08" db="EMBL/GenBank/DDBJ databases">
        <title>Oryza genome evolution.</title>
        <authorList>
            <person name="Wing R.A."/>
        </authorList>
    </citation>
    <scope>NUCLEOTIDE SEQUENCE</scope>
</reference>
<evidence type="ECO:0000259" key="2">
    <source>
        <dbReference type="Pfam" id="PF23622"/>
    </source>
</evidence>
<dbReference type="PANTHER" id="PTHR34145">
    <property type="entry name" value="OS02G0105600 PROTEIN"/>
    <property type="match status" value="1"/>
</dbReference>
<dbReference type="Gramene" id="LPERR02G04040.1">
    <property type="protein sequence ID" value="LPERR02G04040.1"/>
    <property type="gene ID" value="LPERR02G04040"/>
</dbReference>
<protein>
    <recommendedName>
        <fullName evidence="5">F-box domain-containing protein</fullName>
    </recommendedName>
</protein>
<proteinExistence type="predicted"/>
<evidence type="ECO:0000259" key="1">
    <source>
        <dbReference type="Pfam" id="PF00646"/>
    </source>
</evidence>
<evidence type="ECO:0000313" key="4">
    <source>
        <dbReference type="Proteomes" id="UP000032180"/>
    </source>
</evidence>
<dbReference type="InterPro" id="IPR053772">
    <property type="entry name" value="At1g61320/At1g61330-like"/>
</dbReference>
<keyword evidence="4" id="KW-1185">Reference proteome</keyword>
<reference evidence="4" key="2">
    <citation type="submission" date="2013-12" db="EMBL/GenBank/DDBJ databases">
        <authorList>
            <person name="Yu Y."/>
            <person name="Lee S."/>
            <person name="de Baynast K."/>
            <person name="Wissotski M."/>
            <person name="Liu L."/>
            <person name="Talag J."/>
            <person name="Goicoechea J."/>
            <person name="Angelova A."/>
            <person name="Jetty R."/>
            <person name="Kudrna D."/>
            <person name="Golser W."/>
            <person name="Rivera L."/>
            <person name="Zhang J."/>
            <person name="Wing R."/>
        </authorList>
    </citation>
    <scope>NUCLEOTIDE SEQUENCE</scope>
</reference>
<dbReference type="HOGENOM" id="CLU_026333_0_0_1"/>
<sequence length="497" mass="54854">MVGEAEGRMRRRMGAWGEDGEDRISDLPDALRLQILSLLPLKSAIRTGVLSSRWRGLWEMRWPDPSSLDVRLPSGGGGAASAAAAVAAVRGECLAVVDRRGRRRMDRLSLAFHAGQLASPELKRLIEYAAACDVEEVRLRLDGGGGRGARGGTRRPPGALAVHFPIGSKLLARMSVRGLHLTASANAMVATLEVIHLHSVSLTDAALRRVVAACPRLRELELRYCRHLRRIDFTVGVANLRSLTVVDCSRATELRVPSAPHLRSFRFSGAFLFSNVFGSTVGCLEHLYLCSGGPETGLPRTNLPAAVPRLSNLTVLTLCSIALQYVSATTTVERSMNSLRELQLLMFGMANSNLADIYSFLKVCRCPQLERLFVQLPTNTYDSFTTNYLEVAEEEPPEGGLENLLLVKMTNFKGYRNEMRLVDFLLRKASCLNKMFLIAPKEIHPQGLRKVHSEALPHFLKTDVLHLERASATAQIIFDESVSPQTQPLHSEVFVRI</sequence>
<evidence type="ECO:0000313" key="3">
    <source>
        <dbReference type="EnsemblPlants" id="LPERR02G04040.1"/>
    </source>
</evidence>
<dbReference type="InterPro" id="IPR032675">
    <property type="entry name" value="LRR_dom_sf"/>
</dbReference>
<accession>A0A0D9VCG5</accession>
<dbReference type="Pfam" id="PF00646">
    <property type="entry name" value="F-box"/>
    <property type="match status" value="1"/>
</dbReference>
<dbReference type="Proteomes" id="UP000032180">
    <property type="component" value="Chromosome 2"/>
</dbReference>
<dbReference type="InterPro" id="IPR001810">
    <property type="entry name" value="F-box_dom"/>
</dbReference>
<feature type="domain" description="F-box" evidence="1">
    <location>
        <begin position="24"/>
        <end position="60"/>
    </location>
</feature>
<dbReference type="eggNOG" id="ENOG502QTMV">
    <property type="taxonomic scope" value="Eukaryota"/>
</dbReference>
<dbReference type="SUPFAM" id="SSF81383">
    <property type="entry name" value="F-box domain"/>
    <property type="match status" value="1"/>
</dbReference>
<dbReference type="PANTHER" id="PTHR34145:SF65">
    <property type="entry name" value="FBD DOMAIN-CONTAINING PROTEIN"/>
    <property type="match status" value="1"/>
</dbReference>
<dbReference type="InterPro" id="IPR055357">
    <property type="entry name" value="LRR_At1g61320_AtMIF1"/>
</dbReference>
<organism evidence="3 4">
    <name type="scientific">Leersia perrieri</name>
    <dbReference type="NCBI Taxonomy" id="77586"/>
    <lineage>
        <taxon>Eukaryota</taxon>
        <taxon>Viridiplantae</taxon>
        <taxon>Streptophyta</taxon>
        <taxon>Embryophyta</taxon>
        <taxon>Tracheophyta</taxon>
        <taxon>Spermatophyta</taxon>
        <taxon>Magnoliopsida</taxon>
        <taxon>Liliopsida</taxon>
        <taxon>Poales</taxon>
        <taxon>Poaceae</taxon>
        <taxon>BOP clade</taxon>
        <taxon>Oryzoideae</taxon>
        <taxon>Oryzeae</taxon>
        <taxon>Oryzinae</taxon>
        <taxon>Leersia</taxon>
    </lineage>
</organism>
<dbReference type="STRING" id="77586.A0A0D9VCG5"/>
<reference evidence="3" key="3">
    <citation type="submission" date="2015-04" db="UniProtKB">
        <authorList>
            <consortium name="EnsemblPlants"/>
        </authorList>
    </citation>
    <scope>IDENTIFICATION</scope>
</reference>
<dbReference type="Gene3D" id="3.80.10.10">
    <property type="entry name" value="Ribonuclease Inhibitor"/>
    <property type="match status" value="1"/>
</dbReference>
<dbReference type="EnsemblPlants" id="LPERR02G04040.1">
    <property type="protein sequence ID" value="LPERR02G04040.1"/>
    <property type="gene ID" value="LPERR02G04040"/>
</dbReference>
<dbReference type="CDD" id="cd22160">
    <property type="entry name" value="F-box_AtFBL13-like"/>
    <property type="match status" value="1"/>
</dbReference>
<evidence type="ECO:0008006" key="5">
    <source>
        <dbReference type="Google" id="ProtNLM"/>
    </source>
</evidence>